<proteinExistence type="predicted"/>
<dbReference type="Proteomes" id="UP000652219">
    <property type="component" value="Unassembled WGS sequence"/>
</dbReference>
<reference evidence="1 2" key="1">
    <citation type="journal article" date="2020" name="Phytopathology">
        <title>Genome Sequence Resources of Colletotrichum truncatum, C. plurivorum, C. musicola, and C. sojae: Four Species Pathogenic to Soybean (Glycine max).</title>
        <authorList>
            <person name="Rogerio F."/>
            <person name="Boufleur T.R."/>
            <person name="Ciampi-Guillardi M."/>
            <person name="Sukno S.A."/>
            <person name="Thon M.R."/>
            <person name="Massola Junior N.S."/>
            <person name="Baroncelli R."/>
        </authorList>
    </citation>
    <scope>NUCLEOTIDE SEQUENCE [LARGE SCALE GENOMIC DNA]</scope>
    <source>
        <strain evidence="1 2">LFN0009</strain>
    </source>
</reference>
<evidence type="ECO:0000313" key="1">
    <source>
        <dbReference type="EMBL" id="KAF6815996.1"/>
    </source>
</evidence>
<accession>A0A8H6JNT4</accession>
<gene>
    <name evidence="1" type="ORF">CSOJ01_03266</name>
</gene>
<dbReference type="AlphaFoldDB" id="A0A8H6JNT4"/>
<keyword evidence="2" id="KW-1185">Reference proteome</keyword>
<organism evidence="1 2">
    <name type="scientific">Colletotrichum sojae</name>
    <dbReference type="NCBI Taxonomy" id="2175907"/>
    <lineage>
        <taxon>Eukaryota</taxon>
        <taxon>Fungi</taxon>
        <taxon>Dikarya</taxon>
        <taxon>Ascomycota</taxon>
        <taxon>Pezizomycotina</taxon>
        <taxon>Sordariomycetes</taxon>
        <taxon>Hypocreomycetidae</taxon>
        <taxon>Glomerellales</taxon>
        <taxon>Glomerellaceae</taxon>
        <taxon>Colletotrichum</taxon>
        <taxon>Colletotrichum orchidearum species complex</taxon>
    </lineage>
</organism>
<name>A0A8H6JNT4_9PEZI</name>
<comment type="caution">
    <text evidence="1">The sequence shown here is derived from an EMBL/GenBank/DDBJ whole genome shotgun (WGS) entry which is preliminary data.</text>
</comment>
<evidence type="ECO:0000313" key="2">
    <source>
        <dbReference type="Proteomes" id="UP000652219"/>
    </source>
</evidence>
<dbReference type="EMBL" id="WIGN01000031">
    <property type="protein sequence ID" value="KAF6815996.1"/>
    <property type="molecule type" value="Genomic_DNA"/>
</dbReference>
<sequence>MNDPTGPVNAGHWPACCEGGNSGSNVGVACSLLSERNLRSNPEDTSYRVVIQHSQYYVASAVGHLRNASRHLNLQAPLGVSDPASTDFQASPSEGRTLISIGPPALWCAASHRRGSALLHTPSSAFLHHLYLNAARLALSLAFSLLPSPPP</sequence>
<protein>
    <submittedName>
        <fullName evidence="1">Uncharacterized protein</fullName>
    </submittedName>
</protein>